<dbReference type="AlphaFoldDB" id="A0A670Z1D0"/>
<comment type="similarity">
    <text evidence="1">Belongs to the synuclein family.</text>
</comment>
<dbReference type="Proteomes" id="UP000472273">
    <property type="component" value="Unplaced"/>
</dbReference>
<evidence type="ECO:0000256" key="1">
    <source>
        <dbReference type="ARBA" id="ARBA00009147"/>
    </source>
</evidence>
<dbReference type="InterPro" id="IPR001058">
    <property type="entry name" value="Synuclein"/>
</dbReference>
<protein>
    <recommendedName>
        <fullName evidence="2">Gamma-synuclein</fullName>
    </recommendedName>
</protein>
<dbReference type="GeneTree" id="ENSGT00960000191886"/>
<feature type="region of interest" description="Disordered" evidence="5">
    <location>
        <begin position="82"/>
        <end position="102"/>
    </location>
</feature>
<dbReference type="Ensembl" id="ENSPTXT00000018297.1">
    <property type="protein sequence ID" value="ENSPTXP00000017765.1"/>
    <property type="gene ID" value="ENSPTXG00000012208.1"/>
</dbReference>
<dbReference type="PRINTS" id="PR01211">
    <property type="entry name" value="SYNUCLEIN"/>
</dbReference>
<dbReference type="Pfam" id="PF01387">
    <property type="entry name" value="Synuclein"/>
    <property type="match status" value="1"/>
</dbReference>
<dbReference type="InterPro" id="IPR002462">
    <property type="entry name" value="Synuclein_gamma"/>
</dbReference>
<dbReference type="Gene3D" id="1.10.287.700">
    <property type="entry name" value="Helix hairpin bin"/>
    <property type="match status" value="1"/>
</dbReference>
<evidence type="ECO:0000256" key="5">
    <source>
        <dbReference type="SAM" id="MobiDB-lite"/>
    </source>
</evidence>
<evidence type="ECO:0000313" key="6">
    <source>
        <dbReference type="Ensembl" id="ENSPTXP00000017765.1"/>
    </source>
</evidence>
<keyword evidence="7" id="KW-1185">Reference proteome</keyword>
<accession>A0A670Z1D0</accession>
<evidence type="ECO:0000256" key="2">
    <source>
        <dbReference type="ARBA" id="ARBA00019266"/>
    </source>
</evidence>
<organism evidence="6 7">
    <name type="scientific">Pseudonaja textilis</name>
    <name type="common">Eastern brown snake</name>
    <dbReference type="NCBI Taxonomy" id="8673"/>
    <lineage>
        <taxon>Eukaryota</taxon>
        <taxon>Metazoa</taxon>
        <taxon>Chordata</taxon>
        <taxon>Craniata</taxon>
        <taxon>Vertebrata</taxon>
        <taxon>Euteleostomi</taxon>
        <taxon>Lepidosauria</taxon>
        <taxon>Squamata</taxon>
        <taxon>Bifurcata</taxon>
        <taxon>Unidentata</taxon>
        <taxon>Episquamata</taxon>
        <taxon>Toxicofera</taxon>
        <taxon>Serpentes</taxon>
        <taxon>Colubroidea</taxon>
        <taxon>Elapidae</taxon>
        <taxon>Hydrophiinae</taxon>
        <taxon>Pseudonaja</taxon>
    </lineage>
</organism>
<comment type="subunit">
    <text evidence="3">May be a centrosome-associated protein. Interacts with MYOC; affects its secretion and its aggregation.</text>
</comment>
<evidence type="ECO:0000256" key="4">
    <source>
        <dbReference type="ARBA" id="ARBA00045236"/>
    </source>
</evidence>
<name>A0A670Z1D0_PSETE</name>
<evidence type="ECO:0000256" key="3">
    <source>
        <dbReference type="ARBA" id="ARBA00026036"/>
    </source>
</evidence>
<reference evidence="6" key="1">
    <citation type="submission" date="2025-05" db="UniProtKB">
        <authorList>
            <consortium name="Ensembl"/>
        </authorList>
    </citation>
    <scope>IDENTIFICATION</scope>
</reference>
<proteinExistence type="inferred from homology"/>
<dbReference type="SUPFAM" id="SSF118375">
    <property type="entry name" value="Synuclein"/>
    <property type="match status" value="1"/>
</dbReference>
<dbReference type="PRINTS" id="PR01214">
    <property type="entry name" value="GSYNUCLEIN"/>
</dbReference>
<sequence length="102" mass="10838">MTSEEVGLPLYRESSSQLLSASTTVAEKTKEQASLVGDTVVASVNTVAKQTVEGAETVVTTSGLVSKVGVIFPPMRPYHKEEATSTQSHCHTYLAMPTEPVV</sequence>
<comment type="function">
    <text evidence="4">Plays a role in neurofilament network integrity. May be involved in modulating axonal architecture during development and in the adult. In vitro, increases the susceptibility of neurofilament-H to calcium-dependent proteases. May also function in modulating the keratin network in skin. Activates the MAPK and Elk-1 signal transduction pathway.</text>
</comment>
<dbReference type="Ensembl" id="ENSPTXT00000018294.1">
    <property type="protein sequence ID" value="ENSPTXP00000017762.1"/>
    <property type="gene ID" value="ENSPTXG00000012206.1"/>
</dbReference>
<evidence type="ECO:0000313" key="7">
    <source>
        <dbReference type="Proteomes" id="UP000472273"/>
    </source>
</evidence>